<dbReference type="Gene3D" id="1.10.260.40">
    <property type="entry name" value="lambda repressor-like DNA-binding domains"/>
    <property type="match status" value="1"/>
</dbReference>
<sequence length="190" mass="20624">MADDDLELAIGARIKHLRIARGLTLDELANASAVSRAMISRIERAEASPTASLLSRLCAALGLSLSAFFAEDDNDVSPLARRDQQAVWRDPETGYVRRAVSPPGTGSKVDLVEVVFPVGARVSFPPNSASLGMTQHVWLFEGEMEVTHRDITHRLMPGDCLYMGVGDGHAFHNPGEAPARYCVILDRGRS</sequence>
<keyword evidence="1" id="KW-0238">DNA-binding</keyword>
<dbReference type="PANTHER" id="PTHR46797">
    <property type="entry name" value="HTH-TYPE TRANSCRIPTIONAL REGULATOR"/>
    <property type="match status" value="1"/>
</dbReference>
<dbReference type="Proteomes" id="UP000199205">
    <property type="component" value="Unassembled WGS sequence"/>
</dbReference>
<dbReference type="InterPro" id="IPR014710">
    <property type="entry name" value="RmlC-like_jellyroll"/>
</dbReference>
<organism evidence="3 4">
    <name type="scientific">Rhizobium lusitanum</name>
    <dbReference type="NCBI Taxonomy" id="293958"/>
    <lineage>
        <taxon>Bacteria</taxon>
        <taxon>Pseudomonadati</taxon>
        <taxon>Pseudomonadota</taxon>
        <taxon>Alphaproteobacteria</taxon>
        <taxon>Hyphomicrobiales</taxon>
        <taxon>Rhizobiaceae</taxon>
        <taxon>Rhizobium/Agrobacterium group</taxon>
        <taxon>Rhizobium</taxon>
    </lineage>
</organism>
<accession>A0A1C3W6G9</accession>
<gene>
    <name evidence="3" type="ORF">GA0061101_108269</name>
</gene>
<evidence type="ECO:0000313" key="3">
    <source>
        <dbReference type="EMBL" id="SCB35662.1"/>
    </source>
</evidence>
<evidence type="ECO:0000256" key="1">
    <source>
        <dbReference type="ARBA" id="ARBA00023125"/>
    </source>
</evidence>
<dbReference type="AlphaFoldDB" id="A0A1C3W6G9"/>
<dbReference type="Pfam" id="PF07883">
    <property type="entry name" value="Cupin_2"/>
    <property type="match status" value="1"/>
</dbReference>
<protein>
    <submittedName>
        <fullName evidence="3">Transcriptional regulator, XRE family with cupin sensor</fullName>
    </submittedName>
</protein>
<dbReference type="Pfam" id="PF01381">
    <property type="entry name" value="HTH_3"/>
    <property type="match status" value="1"/>
</dbReference>
<proteinExistence type="predicted"/>
<dbReference type="InterPro" id="IPR013096">
    <property type="entry name" value="Cupin_2"/>
</dbReference>
<dbReference type="InterPro" id="IPR011051">
    <property type="entry name" value="RmlC_Cupin_sf"/>
</dbReference>
<dbReference type="Gene3D" id="2.60.120.10">
    <property type="entry name" value="Jelly Rolls"/>
    <property type="match status" value="1"/>
</dbReference>
<dbReference type="InterPro" id="IPR001387">
    <property type="entry name" value="Cro/C1-type_HTH"/>
</dbReference>
<dbReference type="SUPFAM" id="SSF51182">
    <property type="entry name" value="RmlC-like cupins"/>
    <property type="match status" value="1"/>
</dbReference>
<feature type="domain" description="HTH cro/C1-type" evidence="2">
    <location>
        <begin position="14"/>
        <end position="68"/>
    </location>
</feature>
<dbReference type="GO" id="GO:0005829">
    <property type="term" value="C:cytosol"/>
    <property type="evidence" value="ECO:0007669"/>
    <property type="project" value="TreeGrafter"/>
</dbReference>
<dbReference type="GO" id="GO:0003677">
    <property type="term" value="F:DNA binding"/>
    <property type="evidence" value="ECO:0007669"/>
    <property type="project" value="UniProtKB-KW"/>
</dbReference>
<dbReference type="PROSITE" id="PS50943">
    <property type="entry name" value="HTH_CROC1"/>
    <property type="match status" value="1"/>
</dbReference>
<dbReference type="OrthoDB" id="189170at2"/>
<name>A0A1C3W6G9_9HYPH</name>
<dbReference type="CDD" id="cd00093">
    <property type="entry name" value="HTH_XRE"/>
    <property type="match status" value="1"/>
</dbReference>
<dbReference type="SMART" id="SM00530">
    <property type="entry name" value="HTH_XRE"/>
    <property type="match status" value="1"/>
</dbReference>
<dbReference type="SUPFAM" id="SSF47413">
    <property type="entry name" value="lambda repressor-like DNA-binding domains"/>
    <property type="match status" value="1"/>
</dbReference>
<dbReference type="InterPro" id="IPR010982">
    <property type="entry name" value="Lambda_DNA-bd_dom_sf"/>
</dbReference>
<dbReference type="InterPro" id="IPR050807">
    <property type="entry name" value="TransReg_Diox_bact_type"/>
</dbReference>
<evidence type="ECO:0000313" key="4">
    <source>
        <dbReference type="Proteomes" id="UP000199205"/>
    </source>
</evidence>
<dbReference type="GO" id="GO:0003700">
    <property type="term" value="F:DNA-binding transcription factor activity"/>
    <property type="evidence" value="ECO:0007669"/>
    <property type="project" value="TreeGrafter"/>
</dbReference>
<dbReference type="RefSeq" id="WP_037197169.1">
    <property type="nucleotide sequence ID" value="NZ_FMAF01000008.1"/>
</dbReference>
<dbReference type="PANTHER" id="PTHR46797:SF10">
    <property type="entry name" value="BLR1115 PROTEIN"/>
    <property type="match status" value="1"/>
</dbReference>
<dbReference type="EMBL" id="FMAF01000008">
    <property type="protein sequence ID" value="SCB35662.1"/>
    <property type="molecule type" value="Genomic_DNA"/>
</dbReference>
<evidence type="ECO:0000259" key="2">
    <source>
        <dbReference type="PROSITE" id="PS50943"/>
    </source>
</evidence>
<reference evidence="3 4" key="1">
    <citation type="submission" date="2016-08" db="EMBL/GenBank/DDBJ databases">
        <authorList>
            <person name="Seilhamer J.J."/>
        </authorList>
    </citation>
    <scope>NUCLEOTIDE SEQUENCE [LARGE SCALE GENOMIC DNA]</scope>
    <source>
        <strain evidence="3 4">P1-7</strain>
    </source>
</reference>
<dbReference type="CDD" id="cd02209">
    <property type="entry name" value="cupin_XRE_C"/>
    <property type="match status" value="1"/>
</dbReference>